<gene>
    <name evidence="8 11" type="primary">ftsQ</name>
    <name evidence="11" type="ORF">GCM10009863_11180</name>
</gene>
<dbReference type="Gene3D" id="3.10.20.310">
    <property type="entry name" value="membrane protein fhac"/>
    <property type="match status" value="1"/>
</dbReference>
<comment type="subcellular location">
    <subcellularLocation>
        <location evidence="8">Cell membrane</location>
        <topology evidence="8">Single-pass type II membrane protein</topology>
    </subcellularLocation>
    <subcellularLocation>
        <location evidence="1">Membrane</location>
    </subcellularLocation>
    <text evidence="8">Localizes to the division septum.</text>
</comment>
<evidence type="ECO:0000256" key="6">
    <source>
        <dbReference type="ARBA" id="ARBA00023136"/>
    </source>
</evidence>
<dbReference type="PROSITE" id="PS51779">
    <property type="entry name" value="POTRA"/>
    <property type="match status" value="1"/>
</dbReference>
<reference evidence="12" key="1">
    <citation type="journal article" date="2019" name="Int. J. Syst. Evol. Microbiol.">
        <title>The Global Catalogue of Microorganisms (GCM) 10K type strain sequencing project: providing services to taxonomists for standard genome sequencing and annotation.</title>
        <authorList>
            <consortium name="The Broad Institute Genomics Platform"/>
            <consortium name="The Broad Institute Genome Sequencing Center for Infectious Disease"/>
            <person name="Wu L."/>
            <person name="Ma J."/>
        </authorList>
    </citation>
    <scope>NUCLEOTIDE SEQUENCE [LARGE SCALE GENOMIC DNA]</scope>
    <source>
        <strain evidence="12">JCM 16373</strain>
    </source>
</reference>
<keyword evidence="4 8" id="KW-0812">Transmembrane</keyword>
<dbReference type="Proteomes" id="UP001501447">
    <property type="component" value="Unassembled WGS sequence"/>
</dbReference>
<comment type="function">
    <text evidence="8">Essential cell division protein.</text>
</comment>
<evidence type="ECO:0000313" key="12">
    <source>
        <dbReference type="Proteomes" id="UP001501447"/>
    </source>
</evidence>
<evidence type="ECO:0000256" key="9">
    <source>
        <dbReference type="SAM" id="MobiDB-lite"/>
    </source>
</evidence>
<evidence type="ECO:0000256" key="5">
    <source>
        <dbReference type="ARBA" id="ARBA00022989"/>
    </source>
</evidence>
<comment type="caution">
    <text evidence="11">The sequence shown here is derived from an EMBL/GenBank/DDBJ whole genome shotgun (WGS) entry which is preliminary data.</text>
</comment>
<evidence type="ECO:0000256" key="7">
    <source>
        <dbReference type="ARBA" id="ARBA00023306"/>
    </source>
</evidence>
<name>A0ABP6C3R1_9ACTN</name>
<dbReference type="EMBL" id="BAAARJ010000003">
    <property type="protein sequence ID" value="GAA2599590.1"/>
    <property type="molecule type" value="Genomic_DNA"/>
</dbReference>
<keyword evidence="3 8" id="KW-0132">Cell division</keyword>
<protein>
    <recommendedName>
        <fullName evidence="8">Cell division protein FtsQ</fullName>
    </recommendedName>
</protein>
<evidence type="ECO:0000256" key="8">
    <source>
        <dbReference type="HAMAP-Rule" id="MF_00911"/>
    </source>
</evidence>
<dbReference type="InterPro" id="IPR013685">
    <property type="entry name" value="POTRA_FtsQ_type"/>
</dbReference>
<evidence type="ECO:0000259" key="10">
    <source>
        <dbReference type="PROSITE" id="PS51779"/>
    </source>
</evidence>
<keyword evidence="6 8" id="KW-0472">Membrane</keyword>
<dbReference type="Pfam" id="PF08478">
    <property type="entry name" value="POTRA_1"/>
    <property type="match status" value="1"/>
</dbReference>
<evidence type="ECO:0000256" key="4">
    <source>
        <dbReference type="ARBA" id="ARBA00022692"/>
    </source>
</evidence>
<dbReference type="HAMAP" id="MF_00911">
    <property type="entry name" value="FtsQ_subfam"/>
    <property type="match status" value="1"/>
</dbReference>
<dbReference type="PANTHER" id="PTHR37820:SF1">
    <property type="entry name" value="CELL DIVISION PROTEIN FTSQ"/>
    <property type="match status" value="1"/>
</dbReference>
<proteinExistence type="inferred from homology"/>
<feature type="compositionally biased region" description="Low complexity" evidence="9">
    <location>
        <begin position="1"/>
        <end position="11"/>
    </location>
</feature>
<evidence type="ECO:0000256" key="2">
    <source>
        <dbReference type="ARBA" id="ARBA00022475"/>
    </source>
</evidence>
<dbReference type="InterPro" id="IPR034746">
    <property type="entry name" value="POTRA"/>
</dbReference>
<accession>A0ABP6C3R1</accession>
<keyword evidence="7 8" id="KW-0131">Cell cycle</keyword>
<dbReference type="InterPro" id="IPR026579">
    <property type="entry name" value="FtsQ"/>
</dbReference>
<dbReference type="PANTHER" id="PTHR37820">
    <property type="entry name" value="CELL DIVISION PROTEIN DIVIB"/>
    <property type="match status" value="1"/>
</dbReference>
<dbReference type="InterPro" id="IPR050487">
    <property type="entry name" value="FtsQ_DivIB"/>
</dbReference>
<evidence type="ECO:0000256" key="1">
    <source>
        <dbReference type="ARBA" id="ARBA00004370"/>
    </source>
</evidence>
<evidence type="ECO:0000256" key="3">
    <source>
        <dbReference type="ARBA" id="ARBA00022618"/>
    </source>
</evidence>
<keyword evidence="12" id="KW-1185">Reference proteome</keyword>
<dbReference type="GO" id="GO:0051301">
    <property type="term" value="P:cell division"/>
    <property type="evidence" value="ECO:0007669"/>
    <property type="project" value="UniProtKB-KW"/>
</dbReference>
<comment type="similarity">
    <text evidence="8">Belongs to the FtsQ/DivIB family. FtsQ subfamily.</text>
</comment>
<evidence type="ECO:0000313" key="11">
    <source>
        <dbReference type="EMBL" id="GAA2599590.1"/>
    </source>
</evidence>
<dbReference type="RefSeq" id="WP_425575904.1">
    <property type="nucleotide sequence ID" value="NZ_BAAARJ010000003.1"/>
</dbReference>
<keyword evidence="5 8" id="KW-1133">Transmembrane helix</keyword>
<keyword evidence="2 8" id="KW-1003">Cell membrane</keyword>
<feature type="region of interest" description="Disordered" evidence="9">
    <location>
        <begin position="1"/>
        <end position="35"/>
    </location>
</feature>
<sequence>MDGAAGPQRTTGRGGRPNARSGPGDPPPGDGQEVRRPRLPRRLAVLLVLVLAALLGGFGTWALYGSPWLRVEQVGVEGNRVLHKREIVRAAAVPEGAPLVTVDTAEAERRVRAALPRVREVRAERSWPHEIALNVTERRPQLAMESAGKYLELDSEGVRFATVAKLPKTVPLLVLEQGGPDAAAHFSPARLRREAVRATAALPHSVRRDTRTVRVRSYDNITMELTGEREVRWGSAERGKAKAKSLTALMKAAEDAEHFDVSVPSAPAASDS</sequence>
<organism evidence="11 12">
    <name type="scientific">Streptomyces axinellae</name>
    <dbReference type="NCBI Taxonomy" id="552788"/>
    <lineage>
        <taxon>Bacteria</taxon>
        <taxon>Bacillati</taxon>
        <taxon>Actinomycetota</taxon>
        <taxon>Actinomycetes</taxon>
        <taxon>Kitasatosporales</taxon>
        <taxon>Streptomycetaceae</taxon>
        <taxon>Streptomyces</taxon>
    </lineage>
</organism>
<feature type="domain" description="POTRA" evidence="10">
    <location>
        <begin position="69"/>
        <end position="138"/>
    </location>
</feature>
<feature type="transmembrane region" description="Helical" evidence="8">
    <location>
        <begin position="43"/>
        <end position="64"/>
    </location>
</feature>